<reference evidence="1" key="2">
    <citation type="submission" date="2020-11" db="EMBL/GenBank/DDBJ databases">
        <authorList>
            <person name="McCartney M.A."/>
            <person name="Auch B."/>
            <person name="Kono T."/>
            <person name="Mallez S."/>
            <person name="Becker A."/>
            <person name="Gohl D.M."/>
            <person name="Silverstein K.A.T."/>
            <person name="Koren S."/>
            <person name="Bechman K.B."/>
            <person name="Herman A."/>
            <person name="Abrahante J.E."/>
            <person name="Garbe J."/>
        </authorList>
    </citation>
    <scope>NUCLEOTIDE SEQUENCE</scope>
    <source>
        <strain evidence="1">Duluth1</strain>
        <tissue evidence="1">Whole animal</tissue>
    </source>
</reference>
<gene>
    <name evidence="1" type="ORF">DPMN_024778</name>
</gene>
<name>A0A9D4RCN4_DREPO</name>
<keyword evidence="2" id="KW-1185">Reference proteome</keyword>
<comment type="caution">
    <text evidence="1">The sequence shown here is derived from an EMBL/GenBank/DDBJ whole genome shotgun (WGS) entry which is preliminary data.</text>
</comment>
<proteinExistence type="predicted"/>
<reference evidence="1" key="1">
    <citation type="journal article" date="2019" name="bioRxiv">
        <title>The Genome of the Zebra Mussel, Dreissena polymorpha: A Resource for Invasive Species Research.</title>
        <authorList>
            <person name="McCartney M.A."/>
            <person name="Auch B."/>
            <person name="Kono T."/>
            <person name="Mallez S."/>
            <person name="Zhang Y."/>
            <person name="Obille A."/>
            <person name="Becker A."/>
            <person name="Abrahante J.E."/>
            <person name="Garbe J."/>
            <person name="Badalamenti J.P."/>
            <person name="Herman A."/>
            <person name="Mangelson H."/>
            <person name="Liachko I."/>
            <person name="Sullivan S."/>
            <person name="Sone E.D."/>
            <person name="Koren S."/>
            <person name="Silverstein K.A.T."/>
            <person name="Beckman K.B."/>
            <person name="Gohl D.M."/>
        </authorList>
    </citation>
    <scope>NUCLEOTIDE SEQUENCE</scope>
    <source>
        <strain evidence="1">Duluth1</strain>
        <tissue evidence="1">Whole animal</tissue>
    </source>
</reference>
<sequence length="130" mass="15403">MLHAKRQDEQGINYPDETNYHQHLNLSLVDLLIKEVKDRKVAGSVQPKPRIQILPRILQDQEGKDMIFRQKQVFQDTFKQKFESYRVVNRWSDSECRDYLNWCLEGKALDYLDYFTIETSTGDCPKQSSC</sequence>
<evidence type="ECO:0000313" key="1">
    <source>
        <dbReference type="EMBL" id="KAH3861827.1"/>
    </source>
</evidence>
<protein>
    <submittedName>
        <fullName evidence="1">Uncharacterized protein</fullName>
    </submittedName>
</protein>
<dbReference type="EMBL" id="JAIWYP010000002">
    <property type="protein sequence ID" value="KAH3861827.1"/>
    <property type="molecule type" value="Genomic_DNA"/>
</dbReference>
<evidence type="ECO:0000313" key="2">
    <source>
        <dbReference type="Proteomes" id="UP000828390"/>
    </source>
</evidence>
<organism evidence="1 2">
    <name type="scientific">Dreissena polymorpha</name>
    <name type="common">Zebra mussel</name>
    <name type="synonym">Mytilus polymorpha</name>
    <dbReference type="NCBI Taxonomy" id="45954"/>
    <lineage>
        <taxon>Eukaryota</taxon>
        <taxon>Metazoa</taxon>
        <taxon>Spiralia</taxon>
        <taxon>Lophotrochozoa</taxon>
        <taxon>Mollusca</taxon>
        <taxon>Bivalvia</taxon>
        <taxon>Autobranchia</taxon>
        <taxon>Heteroconchia</taxon>
        <taxon>Euheterodonta</taxon>
        <taxon>Imparidentia</taxon>
        <taxon>Neoheterodontei</taxon>
        <taxon>Myida</taxon>
        <taxon>Dreissenoidea</taxon>
        <taxon>Dreissenidae</taxon>
        <taxon>Dreissena</taxon>
    </lineage>
</organism>
<dbReference type="AlphaFoldDB" id="A0A9D4RCN4"/>
<dbReference type="Proteomes" id="UP000828390">
    <property type="component" value="Unassembled WGS sequence"/>
</dbReference>
<accession>A0A9D4RCN4</accession>